<sequence>MHANLASLDPGTSYALTLCPAGSTPAVVRCTFLGYRTEHAQPCIEVARATGRMHLIALASIATADRIRLPD</sequence>
<dbReference type="EMBL" id="BAAAZE010000006">
    <property type="protein sequence ID" value="GAA4017901.1"/>
    <property type="molecule type" value="Genomic_DNA"/>
</dbReference>
<accession>A0ABP7SXD2</accession>
<evidence type="ECO:0000313" key="2">
    <source>
        <dbReference type="Proteomes" id="UP001501353"/>
    </source>
</evidence>
<keyword evidence="2" id="KW-1185">Reference proteome</keyword>
<gene>
    <name evidence="1" type="ORF">GCM10022212_12030</name>
</gene>
<proteinExistence type="predicted"/>
<dbReference type="RefSeq" id="WP_344762360.1">
    <property type="nucleotide sequence ID" value="NZ_BAAAZE010000006.1"/>
</dbReference>
<reference evidence="2" key="1">
    <citation type="journal article" date="2019" name="Int. J. Syst. Evol. Microbiol.">
        <title>The Global Catalogue of Microorganisms (GCM) 10K type strain sequencing project: providing services to taxonomists for standard genome sequencing and annotation.</title>
        <authorList>
            <consortium name="The Broad Institute Genomics Platform"/>
            <consortium name="The Broad Institute Genome Sequencing Center for Infectious Disease"/>
            <person name="Wu L."/>
            <person name="Ma J."/>
        </authorList>
    </citation>
    <scope>NUCLEOTIDE SEQUENCE [LARGE SCALE GENOMIC DNA]</scope>
    <source>
        <strain evidence="2">JCM 16673</strain>
    </source>
</reference>
<name>A0ABP7SXD2_9BURK</name>
<dbReference type="Proteomes" id="UP001501353">
    <property type="component" value="Unassembled WGS sequence"/>
</dbReference>
<comment type="caution">
    <text evidence="1">The sequence shown here is derived from an EMBL/GenBank/DDBJ whole genome shotgun (WGS) entry which is preliminary data.</text>
</comment>
<protein>
    <submittedName>
        <fullName evidence="1">Uncharacterized protein</fullName>
    </submittedName>
</protein>
<organism evidence="1 2">
    <name type="scientific">Actimicrobium antarcticum</name>
    <dbReference type="NCBI Taxonomy" id="1051899"/>
    <lineage>
        <taxon>Bacteria</taxon>
        <taxon>Pseudomonadati</taxon>
        <taxon>Pseudomonadota</taxon>
        <taxon>Betaproteobacteria</taxon>
        <taxon>Burkholderiales</taxon>
        <taxon>Oxalobacteraceae</taxon>
        <taxon>Actimicrobium</taxon>
    </lineage>
</organism>
<evidence type="ECO:0000313" key="1">
    <source>
        <dbReference type="EMBL" id="GAA4017901.1"/>
    </source>
</evidence>